<evidence type="ECO:0000313" key="2">
    <source>
        <dbReference type="Proteomes" id="UP001569154"/>
    </source>
</evidence>
<evidence type="ECO:0000313" key="1">
    <source>
        <dbReference type="EMBL" id="MEZ8082863.1"/>
    </source>
</evidence>
<sequence>MITLVLAVEGLDMDLFIMLGKGAGMPNGGVLHTSAGAMELPETALLAMHMLFSYPK</sequence>
<name>A0ABV4L576_9GAMM</name>
<proteinExistence type="predicted"/>
<organism evidence="1 2">
    <name type="scientific">Enterovibrio norvegicus</name>
    <dbReference type="NCBI Taxonomy" id="188144"/>
    <lineage>
        <taxon>Bacteria</taxon>
        <taxon>Pseudomonadati</taxon>
        <taxon>Pseudomonadota</taxon>
        <taxon>Gammaproteobacteria</taxon>
        <taxon>Vibrionales</taxon>
        <taxon>Vibrionaceae</taxon>
        <taxon>Enterovibrio</taxon>
    </lineage>
</organism>
<gene>
    <name evidence="1" type="ORF">ACED35_17235</name>
</gene>
<comment type="caution">
    <text evidence="1">The sequence shown here is derived from an EMBL/GenBank/DDBJ whole genome shotgun (WGS) entry which is preliminary data.</text>
</comment>
<dbReference type="EMBL" id="JBGONM010000045">
    <property type="protein sequence ID" value="MEZ8082863.1"/>
    <property type="molecule type" value="Genomic_DNA"/>
</dbReference>
<reference evidence="1 2" key="1">
    <citation type="submission" date="2024-06" db="EMBL/GenBank/DDBJ databases">
        <authorList>
            <person name="Steensen K."/>
            <person name="Seneca J."/>
            <person name="Bartlau N."/>
            <person name="Yu A.X."/>
            <person name="Polz M.F."/>
        </authorList>
    </citation>
    <scope>NUCLEOTIDE SEQUENCE [LARGE SCALE GENOMIC DNA]</scope>
    <source>
        <strain evidence="1 2">1F260</strain>
    </source>
</reference>
<keyword evidence="2" id="KW-1185">Reference proteome</keyword>
<accession>A0ABV4L576</accession>
<protein>
    <submittedName>
        <fullName evidence="1">Uncharacterized protein</fullName>
    </submittedName>
</protein>
<dbReference type="RefSeq" id="WP_017010878.1">
    <property type="nucleotide sequence ID" value="NZ_AJYG02000063.1"/>
</dbReference>
<dbReference type="Proteomes" id="UP001569154">
    <property type="component" value="Unassembled WGS sequence"/>
</dbReference>